<dbReference type="EC" id="2.1.1.198" evidence="6"/>
<evidence type="ECO:0000256" key="4">
    <source>
        <dbReference type="ARBA" id="ARBA00022679"/>
    </source>
</evidence>
<dbReference type="PROSITE" id="PS01296">
    <property type="entry name" value="RSMI"/>
    <property type="match status" value="1"/>
</dbReference>
<dbReference type="PANTHER" id="PTHR46111">
    <property type="entry name" value="RIBOSOMAL RNA SMALL SUBUNIT METHYLTRANSFERASE I"/>
    <property type="match status" value="1"/>
</dbReference>
<sequence>MNESKTVSLYLVPTPIGNLKDITLRALEILKSVDVILAEDTRTTGQLLKHLEISNNLQSYHIFNEHKAVEKLVERMKKGEIFALVSDAGTPGISDPGFLLAREVIAAGLELQSLPGATAFVPALVNSGLPNDRFVFEGFLPHKKGRKTRIDALMEENRTMIFYESPHRLIKTLEQLAEAFGGDRQACVSRELTKIHEENVRGSLDELIEYYQTNILKGEIVLTVAGKPEQKESREEKRMAKYGKSKNSN</sequence>
<dbReference type="InterPro" id="IPR014777">
    <property type="entry name" value="4pyrrole_Mease_sub1"/>
</dbReference>
<feature type="compositionally biased region" description="Basic residues" evidence="7">
    <location>
        <begin position="240"/>
        <end position="249"/>
    </location>
</feature>
<dbReference type="Gene3D" id="3.40.1010.10">
    <property type="entry name" value="Cobalt-precorrin-4 Transmethylase, Domain 1"/>
    <property type="match status" value="1"/>
</dbReference>
<gene>
    <name evidence="6 9" type="primary">rsmI</name>
    <name evidence="9" type="ORF">E1898_10925</name>
</gene>
<dbReference type="Gene3D" id="3.30.950.10">
    <property type="entry name" value="Methyltransferase, Cobalt-precorrin-4 Transmethylase, Domain 2"/>
    <property type="match status" value="1"/>
</dbReference>
<keyword evidence="5 6" id="KW-0949">S-adenosyl-L-methionine</keyword>
<evidence type="ECO:0000256" key="2">
    <source>
        <dbReference type="ARBA" id="ARBA00022552"/>
    </source>
</evidence>
<feature type="region of interest" description="Disordered" evidence="7">
    <location>
        <begin position="227"/>
        <end position="249"/>
    </location>
</feature>
<dbReference type="InterPro" id="IPR018063">
    <property type="entry name" value="SAM_MeTrfase_RsmI_CS"/>
</dbReference>
<dbReference type="NCBIfam" id="TIGR00096">
    <property type="entry name" value="16S rRNA (cytidine(1402)-2'-O)-methyltransferase"/>
    <property type="match status" value="1"/>
</dbReference>
<comment type="subcellular location">
    <subcellularLocation>
        <location evidence="6">Cytoplasm</location>
    </subcellularLocation>
</comment>
<protein>
    <recommendedName>
        <fullName evidence="6">Ribosomal RNA small subunit methyltransferase I</fullName>
        <ecNumber evidence="6">2.1.1.198</ecNumber>
    </recommendedName>
    <alternativeName>
        <fullName evidence="6">16S rRNA 2'-O-ribose C1402 methyltransferase</fullName>
    </alternativeName>
    <alternativeName>
        <fullName evidence="6">rRNA (cytidine-2'-O-)-methyltransferase RsmI</fullName>
    </alternativeName>
</protein>
<comment type="function">
    <text evidence="6">Catalyzes the 2'-O-methylation of the ribose of cytidine 1402 (C1402) in 16S rRNA.</text>
</comment>
<reference evidence="9 10" key="1">
    <citation type="submission" date="2019-03" db="EMBL/GenBank/DDBJ databases">
        <title>Algoriphagus aquimaris sp. nov., isolated form marine sediment in Pohang, Korea.</title>
        <authorList>
            <person name="Kim J."/>
            <person name="Yoon S.-H."/>
            <person name="Lee S.-S."/>
        </authorList>
    </citation>
    <scope>NUCLEOTIDE SEQUENCE [LARGE SCALE GENOMIC DNA]</scope>
    <source>
        <strain evidence="9 10">F21</strain>
    </source>
</reference>
<dbReference type="EMBL" id="SMUW01000034">
    <property type="protein sequence ID" value="TDK44180.1"/>
    <property type="molecule type" value="Genomic_DNA"/>
</dbReference>
<dbReference type="InterPro" id="IPR035996">
    <property type="entry name" value="4pyrrol_Methylase_sf"/>
</dbReference>
<evidence type="ECO:0000256" key="6">
    <source>
        <dbReference type="HAMAP-Rule" id="MF_01877"/>
    </source>
</evidence>
<dbReference type="FunFam" id="3.40.1010.10:FF:000007">
    <property type="entry name" value="Ribosomal RNA small subunit methyltransferase I"/>
    <property type="match status" value="1"/>
</dbReference>
<dbReference type="FunFam" id="3.30.950.10:FF:000002">
    <property type="entry name" value="Ribosomal RNA small subunit methyltransferase I"/>
    <property type="match status" value="1"/>
</dbReference>
<dbReference type="InterPro" id="IPR000878">
    <property type="entry name" value="4pyrrol_Mease"/>
</dbReference>
<dbReference type="AlphaFoldDB" id="A0A4R5UXU2"/>
<dbReference type="InterPro" id="IPR014776">
    <property type="entry name" value="4pyrrole_Mease_sub2"/>
</dbReference>
<feature type="compositionally biased region" description="Basic and acidic residues" evidence="7">
    <location>
        <begin position="228"/>
        <end position="239"/>
    </location>
</feature>
<comment type="caution">
    <text evidence="9">The sequence shown here is derived from an EMBL/GenBank/DDBJ whole genome shotgun (WGS) entry which is preliminary data.</text>
</comment>
<evidence type="ECO:0000256" key="3">
    <source>
        <dbReference type="ARBA" id="ARBA00022603"/>
    </source>
</evidence>
<dbReference type="InterPro" id="IPR008189">
    <property type="entry name" value="rRNA_ssu_MeTfrase_I"/>
</dbReference>
<evidence type="ECO:0000313" key="9">
    <source>
        <dbReference type="EMBL" id="TDK44180.1"/>
    </source>
</evidence>
<dbReference type="PANTHER" id="PTHR46111:SF1">
    <property type="entry name" value="RIBOSOMAL RNA SMALL SUBUNIT METHYLTRANSFERASE I"/>
    <property type="match status" value="1"/>
</dbReference>
<dbReference type="GO" id="GO:0005737">
    <property type="term" value="C:cytoplasm"/>
    <property type="evidence" value="ECO:0007669"/>
    <property type="project" value="UniProtKB-SubCell"/>
</dbReference>
<dbReference type="HAMAP" id="MF_01877">
    <property type="entry name" value="16SrRNA_methyltr_I"/>
    <property type="match status" value="1"/>
</dbReference>
<keyword evidence="10" id="KW-1185">Reference proteome</keyword>
<evidence type="ECO:0000256" key="5">
    <source>
        <dbReference type="ARBA" id="ARBA00022691"/>
    </source>
</evidence>
<comment type="similarity">
    <text evidence="6">Belongs to the methyltransferase superfamily. RsmI family.</text>
</comment>
<dbReference type="Pfam" id="PF00590">
    <property type="entry name" value="TP_methylase"/>
    <property type="match status" value="1"/>
</dbReference>
<dbReference type="GO" id="GO:0070677">
    <property type="term" value="F:rRNA (cytosine-2'-O-)-methyltransferase activity"/>
    <property type="evidence" value="ECO:0007669"/>
    <property type="project" value="UniProtKB-UniRule"/>
</dbReference>
<comment type="catalytic activity">
    <reaction evidence="6">
        <text>cytidine(1402) in 16S rRNA + S-adenosyl-L-methionine = 2'-O-methylcytidine(1402) in 16S rRNA + S-adenosyl-L-homocysteine + H(+)</text>
        <dbReference type="Rhea" id="RHEA:42924"/>
        <dbReference type="Rhea" id="RHEA-COMP:10285"/>
        <dbReference type="Rhea" id="RHEA-COMP:10286"/>
        <dbReference type="ChEBI" id="CHEBI:15378"/>
        <dbReference type="ChEBI" id="CHEBI:57856"/>
        <dbReference type="ChEBI" id="CHEBI:59789"/>
        <dbReference type="ChEBI" id="CHEBI:74495"/>
        <dbReference type="ChEBI" id="CHEBI:82748"/>
        <dbReference type="EC" id="2.1.1.198"/>
    </reaction>
</comment>
<proteinExistence type="inferred from homology"/>
<organism evidence="9 10">
    <name type="scientific">Algoriphagus formosus</name>
    <dbReference type="NCBI Taxonomy" id="2007308"/>
    <lineage>
        <taxon>Bacteria</taxon>
        <taxon>Pseudomonadati</taxon>
        <taxon>Bacteroidota</taxon>
        <taxon>Cytophagia</taxon>
        <taxon>Cytophagales</taxon>
        <taxon>Cyclobacteriaceae</taxon>
        <taxon>Algoriphagus</taxon>
    </lineage>
</organism>
<evidence type="ECO:0000259" key="8">
    <source>
        <dbReference type="Pfam" id="PF00590"/>
    </source>
</evidence>
<evidence type="ECO:0000256" key="7">
    <source>
        <dbReference type="SAM" id="MobiDB-lite"/>
    </source>
</evidence>
<accession>A0A4R5UXU2</accession>
<dbReference type="PIRSF" id="PIRSF005917">
    <property type="entry name" value="MTase_YraL"/>
    <property type="match status" value="1"/>
</dbReference>
<name>A0A4R5UXU2_9BACT</name>
<evidence type="ECO:0000256" key="1">
    <source>
        <dbReference type="ARBA" id="ARBA00022490"/>
    </source>
</evidence>
<feature type="domain" description="Tetrapyrrole methylase" evidence="8">
    <location>
        <begin position="9"/>
        <end position="207"/>
    </location>
</feature>
<evidence type="ECO:0000313" key="10">
    <source>
        <dbReference type="Proteomes" id="UP000295438"/>
    </source>
</evidence>
<keyword evidence="3 6" id="KW-0489">Methyltransferase</keyword>
<dbReference type="Proteomes" id="UP000295438">
    <property type="component" value="Unassembled WGS sequence"/>
</dbReference>
<keyword evidence="2 6" id="KW-0698">rRNA processing</keyword>
<dbReference type="RefSeq" id="WP_100628606.1">
    <property type="nucleotide sequence ID" value="NZ_SMUW01000034.1"/>
</dbReference>
<dbReference type="SUPFAM" id="SSF53790">
    <property type="entry name" value="Tetrapyrrole methylase"/>
    <property type="match status" value="1"/>
</dbReference>
<keyword evidence="1 6" id="KW-0963">Cytoplasm</keyword>
<dbReference type="CDD" id="cd11648">
    <property type="entry name" value="RsmI"/>
    <property type="match status" value="1"/>
</dbReference>
<keyword evidence="4 6" id="KW-0808">Transferase</keyword>